<dbReference type="Proteomes" id="UP001603857">
    <property type="component" value="Unassembled WGS sequence"/>
</dbReference>
<dbReference type="GO" id="GO:0003677">
    <property type="term" value="F:DNA binding"/>
    <property type="evidence" value="ECO:0007669"/>
    <property type="project" value="UniProtKB-KW"/>
</dbReference>
<dbReference type="GO" id="GO:0009873">
    <property type="term" value="P:ethylene-activated signaling pathway"/>
    <property type="evidence" value="ECO:0007669"/>
    <property type="project" value="UniProtKB-KW"/>
</dbReference>
<dbReference type="GO" id="GO:0005634">
    <property type="term" value="C:nucleus"/>
    <property type="evidence" value="ECO:0007669"/>
    <property type="project" value="UniProtKB-SubCell"/>
</dbReference>
<evidence type="ECO:0000256" key="6">
    <source>
        <dbReference type="ARBA" id="ARBA00023242"/>
    </source>
</evidence>
<dbReference type="Gene3D" id="3.30.730.10">
    <property type="entry name" value="AP2/ERF domain"/>
    <property type="match status" value="1"/>
</dbReference>
<accession>A0ABD1MDH4</accession>
<evidence type="ECO:0000256" key="1">
    <source>
        <dbReference type="ARBA" id="ARBA00004123"/>
    </source>
</evidence>
<keyword evidence="6" id="KW-0539">Nucleus</keyword>
<name>A0ABD1MDH4_9FABA</name>
<organism evidence="9 10">
    <name type="scientific">Flemingia macrophylla</name>
    <dbReference type="NCBI Taxonomy" id="520843"/>
    <lineage>
        <taxon>Eukaryota</taxon>
        <taxon>Viridiplantae</taxon>
        <taxon>Streptophyta</taxon>
        <taxon>Embryophyta</taxon>
        <taxon>Tracheophyta</taxon>
        <taxon>Spermatophyta</taxon>
        <taxon>Magnoliopsida</taxon>
        <taxon>eudicotyledons</taxon>
        <taxon>Gunneridae</taxon>
        <taxon>Pentapetalae</taxon>
        <taxon>rosids</taxon>
        <taxon>fabids</taxon>
        <taxon>Fabales</taxon>
        <taxon>Fabaceae</taxon>
        <taxon>Papilionoideae</taxon>
        <taxon>50 kb inversion clade</taxon>
        <taxon>NPAAA clade</taxon>
        <taxon>indigoferoid/millettioid clade</taxon>
        <taxon>Phaseoleae</taxon>
        <taxon>Flemingia</taxon>
    </lineage>
</organism>
<dbReference type="SMART" id="SM00380">
    <property type="entry name" value="AP2"/>
    <property type="match status" value="1"/>
</dbReference>
<gene>
    <name evidence="9" type="ORF">Fmac_015059</name>
</gene>
<dbReference type="PANTHER" id="PTHR31677">
    <property type="entry name" value="AP2 DOMAIN CLASS TRANSCRIPTION FACTOR"/>
    <property type="match status" value="1"/>
</dbReference>
<evidence type="ECO:0000313" key="10">
    <source>
        <dbReference type="Proteomes" id="UP001603857"/>
    </source>
</evidence>
<dbReference type="InterPro" id="IPR001471">
    <property type="entry name" value="AP2/ERF_dom"/>
</dbReference>
<dbReference type="EMBL" id="JBGMDY010000005">
    <property type="protein sequence ID" value="KAL2333846.1"/>
    <property type="molecule type" value="Genomic_DNA"/>
</dbReference>
<dbReference type="SUPFAM" id="SSF54171">
    <property type="entry name" value="DNA-binding domain"/>
    <property type="match status" value="1"/>
</dbReference>
<evidence type="ECO:0000313" key="9">
    <source>
        <dbReference type="EMBL" id="KAL2333846.1"/>
    </source>
</evidence>
<proteinExistence type="predicted"/>
<keyword evidence="10" id="KW-1185">Reference proteome</keyword>
<reference evidence="9 10" key="1">
    <citation type="submission" date="2024-08" db="EMBL/GenBank/DDBJ databases">
        <title>Insights into the chromosomal genome structure of Flemingia macrophylla.</title>
        <authorList>
            <person name="Ding Y."/>
            <person name="Zhao Y."/>
            <person name="Bi W."/>
            <person name="Wu M."/>
            <person name="Zhao G."/>
            <person name="Gong Y."/>
            <person name="Li W."/>
            <person name="Zhang P."/>
        </authorList>
    </citation>
    <scope>NUCLEOTIDE SEQUENCE [LARGE SCALE GENOMIC DNA]</scope>
    <source>
        <strain evidence="9">DYQJB</strain>
        <tissue evidence="9">Leaf</tissue>
    </source>
</reference>
<feature type="compositionally biased region" description="Polar residues" evidence="7">
    <location>
        <begin position="1"/>
        <end position="21"/>
    </location>
</feature>
<dbReference type="InterPro" id="IPR036955">
    <property type="entry name" value="AP2/ERF_dom_sf"/>
</dbReference>
<comment type="subcellular location">
    <subcellularLocation>
        <location evidence="1">Nucleus</location>
    </subcellularLocation>
</comment>
<evidence type="ECO:0000256" key="4">
    <source>
        <dbReference type="ARBA" id="ARBA00023125"/>
    </source>
</evidence>
<evidence type="ECO:0000256" key="5">
    <source>
        <dbReference type="ARBA" id="ARBA00023163"/>
    </source>
</evidence>
<keyword evidence="3" id="KW-0805">Transcription regulation</keyword>
<feature type="domain" description="AP2/ERF" evidence="8">
    <location>
        <begin position="5"/>
        <end position="68"/>
    </location>
</feature>
<evidence type="ECO:0000259" key="8">
    <source>
        <dbReference type="PROSITE" id="PS51032"/>
    </source>
</evidence>
<keyword evidence="2" id="KW-0936">Ethylene signaling pathway</keyword>
<evidence type="ECO:0000256" key="2">
    <source>
        <dbReference type="ARBA" id="ARBA00022745"/>
    </source>
</evidence>
<keyword evidence="5" id="KW-0804">Transcription</keyword>
<dbReference type="PROSITE" id="PS51032">
    <property type="entry name" value="AP2_ERF"/>
    <property type="match status" value="1"/>
</dbReference>
<evidence type="ECO:0000256" key="7">
    <source>
        <dbReference type="SAM" id="MobiDB-lite"/>
    </source>
</evidence>
<dbReference type="AlphaFoldDB" id="A0ABD1MDH4"/>
<keyword evidence="4" id="KW-0238">DNA-binding</keyword>
<feature type="region of interest" description="Disordered" evidence="7">
    <location>
        <begin position="76"/>
        <end position="101"/>
    </location>
</feature>
<comment type="caution">
    <text evidence="9">The sequence shown here is derived from an EMBL/GenBank/DDBJ whole genome shotgun (WGS) entry which is preliminary data.</text>
</comment>
<sequence>MATTTWAGKASPNTTATTRDGSYTGEIRDPGNIRRVWLGTVDTAEEAACAYVAAAREFRGAKAMIDFPSPSELLVNNAARSPSQTRTLDSSSSTTPPPPPPTIDLTLSFLVSRPVIFLHAFAHA</sequence>
<protein>
    <recommendedName>
        <fullName evidence="8">AP2/ERF domain-containing protein</fullName>
    </recommendedName>
</protein>
<dbReference type="InterPro" id="IPR016177">
    <property type="entry name" value="DNA-bd_dom_sf"/>
</dbReference>
<feature type="region of interest" description="Disordered" evidence="7">
    <location>
        <begin position="1"/>
        <end position="29"/>
    </location>
</feature>
<dbReference type="PANTHER" id="PTHR31677:SF231">
    <property type="entry name" value="ETHYLENE-RESPONSIVE TRANSCRIPTION FACTOR 4"/>
    <property type="match status" value="1"/>
</dbReference>
<evidence type="ECO:0000256" key="3">
    <source>
        <dbReference type="ARBA" id="ARBA00023015"/>
    </source>
</evidence>
<feature type="compositionally biased region" description="Low complexity" evidence="7">
    <location>
        <begin position="81"/>
        <end position="94"/>
    </location>
</feature>